<dbReference type="InterPro" id="IPR009057">
    <property type="entry name" value="Homeodomain-like_sf"/>
</dbReference>
<keyword evidence="2" id="KW-0614">Plasmid</keyword>
<organism evidence="2">
    <name type="scientific">Sinorhizobium sp. M14</name>
    <dbReference type="NCBI Taxonomy" id="430451"/>
    <lineage>
        <taxon>Bacteria</taxon>
        <taxon>Pseudomonadati</taxon>
        <taxon>Pseudomonadota</taxon>
        <taxon>Alphaproteobacteria</taxon>
        <taxon>Hyphomicrobiales</taxon>
        <taxon>Rhizobiaceae</taxon>
        <taxon>Sinorhizobium/Ensifer group</taxon>
        <taxon>Sinorhizobium</taxon>
    </lineage>
</organism>
<evidence type="ECO:0000313" key="2">
    <source>
        <dbReference type="EMBL" id="AMP34964.1"/>
    </source>
</evidence>
<dbReference type="Pfam" id="PF13551">
    <property type="entry name" value="HTH_29"/>
    <property type="match status" value="1"/>
</dbReference>
<dbReference type="Pfam" id="PF13592">
    <property type="entry name" value="HTH_33"/>
    <property type="match status" value="1"/>
</dbReference>
<dbReference type="EMBL" id="KU140623">
    <property type="protein sequence ID" value="AMP34964.1"/>
    <property type="molecule type" value="Genomic_DNA"/>
</dbReference>
<feature type="domain" description="Winged helix-turn helix" evidence="1">
    <location>
        <begin position="118"/>
        <end position="174"/>
    </location>
</feature>
<dbReference type="SUPFAM" id="SSF46689">
    <property type="entry name" value="Homeodomain-like"/>
    <property type="match status" value="1"/>
</dbReference>
<evidence type="ECO:0000259" key="1">
    <source>
        <dbReference type="Pfam" id="PF13592"/>
    </source>
</evidence>
<accession>A0A142BPF6</accession>
<dbReference type="AlphaFoldDB" id="A0A142BPF6"/>
<reference evidence="2" key="1">
    <citation type="submission" date="2015-11" db="EMBL/GenBank/DDBJ databases">
        <title>Molecular characterization of pSinB plasmid of arsenite oxidizing, metalotolerant Sinorhizobium sp. M14 - insight into the heavy metal resistome of sinorhizobial extrachromosomal replicons.</title>
        <authorList>
            <person name="Romaniuk K."/>
            <person name="Decewicz P."/>
            <person name="Mielnicki S."/>
            <person name="Sklodowska A."/>
            <person name="Dziewit L."/>
            <person name="Drewniak L."/>
        </authorList>
    </citation>
    <scope>NUCLEOTIDE SEQUENCE</scope>
    <source>
        <strain evidence="2">M14</strain>
        <plasmid evidence="2">pSinB</plasmid>
    </source>
</reference>
<name>A0A142BPF6_9HYPH</name>
<proteinExistence type="predicted"/>
<dbReference type="InterPro" id="IPR025959">
    <property type="entry name" value="Winged_HTH_dom"/>
</dbReference>
<gene>
    <name evidence="2" type="ORF">pSinB_099</name>
</gene>
<geneLocation type="plasmid" evidence="2">
    <name>pSinB</name>
</geneLocation>
<sequence>MATGIETDASRFIAIFAGAVLDGEDLRRLVRQTKDAAQVRRLLALASIYDGGSRSDAARLGNVTHQIVRDWVMRFNERGPQGLINGKAPGQQSRLNDQQRAALAQAIERGPTPYLDGVVRWRLCDLAQWLWEEFHLSVSEQTLSREVRAMGYRKLAARPKHHAQDPQAIEDFKEVFPPQWLRSQPERPEDNA</sequence>
<protein>
    <submittedName>
        <fullName evidence="2">Transposase</fullName>
    </submittedName>
</protein>